<dbReference type="OrthoDB" id="5379943at2759"/>
<evidence type="ECO:0000256" key="10">
    <source>
        <dbReference type="PIRSR" id="PIRSR600269-51"/>
    </source>
</evidence>
<dbReference type="InterPro" id="IPR049948">
    <property type="entry name" value="Cu_Am_ox_TPQ-bd"/>
</dbReference>
<dbReference type="InParanoid" id="A0A1Y2DLI9"/>
<dbReference type="InterPro" id="IPR000269">
    <property type="entry name" value="Cu_amine_oxidase"/>
</dbReference>
<proteinExistence type="inferred from homology"/>
<evidence type="ECO:0000259" key="12">
    <source>
        <dbReference type="Pfam" id="PF01179"/>
    </source>
</evidence>
<evidence type="ECO:0000256" key="6">
    <source>
        <dbReference type="ARBA" id="ARBA00023002"/>
    </source>
</evidence>
<dbReference type="EMBL" id="MCFJ01000012">
    <property type="protein sequence ID" value="ORY59986.1"/>
    <property type="molecule type" value="Genomic_DNA"/>
</dbReference>
<feature type="domain" description="Copper amine oxidase catalytic" evidence="12">
    <location>
        <begin position="254"/>
        <end position="655"/>
    </location>
</feature>
<dbReference type="STRING" id="1141098.A0A1Y2DLI9"/>
<comment type="similarity">
    <text evidence="2 11">Belongs to the copper/topaquinone oxidase family.</text>
</comment>
<comment type="cofactor">
    <cofactor evidence="11">
        <name>Cu cation</name>
        <dbReference type="ChEBI" id="CHEBI:23378"/>
    </cofactor>
    <text evidence="11">Contains 1 topaquinone per subunit.</text>
</comment>
<evidence type="ECO:0000313" key="13">
    <source>
        <dbReference type="EMBL" id="ORY59986.1"/>
    </source>
</evidence>
<evidence type="ECO:0000256" key="11">
    <source>
        <dbReference type="RuleBase" id="RU000672"/>
    </source>
</evidence>
<evidence type="ECO:0000313" key="14">
    <source>
        <dbReference type="Proteomes" id="UP000193689"/>
    </source>
</evidence>
<evidence type="ECO:0000256" key="3">
    <source>
        <dbReference type="ARBA" id="ARBA00011738"/>
    </source>
</evidence>
<dbReference type="Gene3D" id="2.70.98.20">
    <property type="entry name" value="Copper amine oxidase, catalytic domain"/>
    <property type="match status" value="1"/>
</dbReference>
<sequence length="694" mass="76975">MAISRPHPLQLISADEVTKASAIVRSIAEKQGVAIGTKSGLRFKNISLHDPPKALLLPYLDAEAAGVPAADRPFVPRLILAIWSYDRESRVVESVVSLDSGTEVAQSQTAKGQHGSIDRVEVRDSQQRMLEDPLVIEAIAKLNLPPGTIVQSDPWMYGADRNSNKDTHKFMQALLYARAPDNHPDSNQYAFPLPISPLYDIFEDKVVEITKLATGGQEDGLAYDTASDKPMAHCQANEYHPDLLPPARTDLKPLHVIQPEGPSFTITEENCVSWQKWRFRVGFNYREGMTVHDVRYDGRPVFYRLSVSEMTVPYGDPRSPFHRKQAFDLGDAGAGSTANCLSLGCDCLGSIAYFSGYLNDEEGAPVKAENVICLHEQDGGVGWKHTNFRTRNPSIARARNLILQTIITVGNYEYIFAWCFMQNGNVELETRATGILSTALIDPGKTSEWGNVVNPGVLAPNHQHLFSLRVDPMLDGARNSVFYEDSIAVPYSEEENPHGNAWRVVKTPFETSGFVDADPFANRVIKMVNETKRNPISGNPVGYKLVPQPCQLILAGENSVVRKRAKFAEHHVWVTKYRDGDLWAGGKWTNQSLSEVDGVFDYAARNEKVRNEDVVVWLTFGMTHNPRVEDFPVMPSEISTISLKPADFFDRNPALDVPQSRQEVNKSVLVSDPLPTASKMVGGGDECCDVKSKP</sequence>
<dbReference type="Pfam" id="PF01179">
    <property type="entry name" value="Cu_amine_oxid"/>
    <property type="match status" value="1"/>
</dbReference>
<comment type="PTM">
    <text evidence="10 11">Topaquinone (TPQ) is generated by copper-dependent autoxidation of a specific tyrosyl residue.</text>
</comment>
<dbReference type="PANTHER" id="PTHR10638">
    <property type="entry name" value="COPPER AMINE OXIDASE"/>
    <property type="match status" value="1"/>
</dbReference>
<name>A0A1Y2DLI9_9PEZI</name>
<dbReference type="PANTHER" id="PTHR10638:SF91">
    <property type="entry name" value="AMINE OXIDASE"/>
    <property type="match status" value="1"/>
</dbReference>
<dbReference type="GO" id="GO:0009308">
    <property type="term" value="P:amine metabolic process"/>
    <property type="evidence" value="ECO:0007669"/>
    <property type="project" value="UniProtKB-UniRule"/>
</dbReference>
<comment type="cofactor">
    <cofactor evidence="1">
        <name>Cu cation</name>
        <dbReference type="ChEBI" id="CHEBI:23378"/>
    </cofactor>
</comment>
<keyword evidence="5 9" id="KW-0801">TPQ</keyword>
<keyword evidence="7 11" id="KW-0186">Copper</keyword>
<evidence type="ECO:0000256" key="5">
    <source>
        <dbReference type="ARBA" id="ARBA00022772"/>
    </source>
</evidence>
<keyword evidence="8" id="KW-1015">Disulfide bond</keyword>
<evidence type="ECO:0000256" key="4">
    <source>
        <dbReference type="ARBA" id="ARBA00022723"/>
    </source>
</evidence>
<keyword evidence="4 11" id="KW-0479">Metal-binding</keyword>
<dbReference type="PROSITE" id="PS01164">
    <property type="entry name" value="COPPER_AMINE_OXID_1"/>
    <property type="match status" value="1"/>
</dbReference>
<evidence type="ECO:0000256" key="9">
    <source>
        <dbReference type="PIRSR" id="PIRSR600269-50"/>
    </source>
</evidence>
<dbReference type="GO" id="GO:0008131">
    <property type="term" value="F:primary methylamine oxidase activity"/>
    <property type="evidence" value="ECO:0007669"/>
    <property type="project" value="InterPro"/>
</dbReference>
<evidence type="ECO:0000256" key="2">
    <source>
        <dbReference type="ARBA" id="ARBA00007983"/>
    </source>
</evidence>
<dbReference type="GO" id="GO:0005507">
    <property type="term" value="F:copper ion binding"/>
    <property type="evidence" value="ECO:0007669"/>
    <property type="project" value="InterPro"/>
</dbReference>
<dbReference type="Gene3D" id="3.10.450.40">
    <property type="match status" value="2"/>
</dbReference>
<comment type="caution">
    <text evidence="13">The sequence shown here is derived from an EMBL/GenBank/DDBJ whole genome shotgun (WGS) entry which is preliminary data.</text>
</comment>
<organism evidence="13 14">
    <name type="scientific">Pseudomassariella vexata</name>
    <dbReference type="NCBI Taxonomy" id="1141098"/>
    <lineage>
        <taxon>Eukaryota</taxon>
        <taxon>Fungi</taxon>
        <taxon>Dikarya</taxon>
        <taxon>Ascomycota</taxon>
        <taxon>Pezizomycotina</taxon>
        <taxon>Sordariomycetes</taxon>
        <taxon>Xylariomycetidae</taxon>
        <taxon>Amphisphaeriales</taxon>
        <taxon>Pseudomassariaceae</taxon>
        <taxon>Pseudomassariella</taxon>
    </lineage>
</organism>
<evidence type="ECO:0000256" key="7">
    <source>
        <dbReference type="ARBA" id="ARBA00023008"/>
    </source>
</evidence>
<evidence type="ECO:0000256" key="8">
    <source>
        <dbReference type="ARBA" id="ARBA00023157"/>
    </source>
</evidence>
<feature type="modified residue" description="2',4',5'-topaquinone" evidence="10">
    <location>
        <position position="412"/>
    </location>
</feature>
<dbReference type="AlphaFoldDB" id="A0A1Y2DLI9"/>
<reference evidence="13 14" key="1">
    <citation type="submission" date="2016-07" db="EMBL/GenBank/DDBJ databases">
        <title>Pervasive Adenine N6-methylation of Active Genes in Fungi.</title>
        <authorList>
            <consortium name="DOE Joint Genome Institute"/>
            <person name="Mondo S.J."/>
            <person name="Dannebaum R.O."/>
            <person name="Kuo R.C."/>
            <person name="Labutti K."/>
            <person name="Haridas S."/>
            <person name="Kuo A."/>
            <person name="Salamov A."/>
            <person name="Ahrendt S.R."/>
            <person name="Lipzen A."/>
            <person name="Sullivan W."/>
            <person name="Andreopoulos W.B."/>
            <person name="Clum A."/>
            <person name="Lindquist E."/>
            <person name="Daum C."/>
            <person name="Ramamoorthy G.K."/>
            <person name="Gryganskyi A."/>
            <person name="Culley D."/>
            <person name="Magnuson J.K."/>
            <person name="James T.Y."/>
            <person name="O'Malley M.A."/>
            <person name="Stajich J.E."/>
            <person name="Spatafora J.W."/>
            <person name="Visel A."/>
            <person name="Grigoriev I.V."/>
        </authorList>
    </citation>
    <scope>NUCLEOTIDE SEQUENCE [LARGE SCALE GENOMIC DNA]</scope>
    <source>
        <strain evidence="13 14">CBS 129021</strain>
    </source>
</reference>
<dbReference type="FunFam" id="2.70.98.20:FF:000001">
    <property type="entry name" value="Amine oxidase"/>
    <property type="match status" value="1"/>
</dbReference>
<dbReference type="InterPro" id="IPR036460">
    <property type="entry name" value="Cu_amine_oxidase_C_sf"/>
</dbReference>
<dbReference type="GeneID" id="63773891"/>
<feature type="active site" description="Proton acceptor" evidence="9">
    <location>
        <position position="328"/>
    </location>
</feature>
<dbReference type="InterPro" id="IPR015798">
    <property type="entry name" value="Cu_amine_oxidase_C"/>
</dbReference>
<keyword evidence="14" id="KW-1185">Reference proteome</keyword>
<evidence type="ECO:0000256" key="1">
    <source>
        <dbReference type="ARBA" id="ARBA00001935"/>
    </source>
</evidence>
<dbReference type="GO" id="GO:0048038">
    <property type="term" value="F:quinone binding"/>
    <property type="evidence" value="ECO:0007669"/>
    <property type="project" value="InterPro"/>
</dbReference>
<dbReference type="EC" id="1.4.3.-" evidence="11"/>
<gene>
    <name evidence="13" type="ORF">BCR38DRAFT_398001</name>
</gene>
<accession>A0A1Y2DLI9</accession>
<feature type="active site" description="Schiff-base intermediate with substrate; via topaquinone" evidence="9">
    <location>
        <position position="412"/>
    </location>
</feature>
<dbReference type="SUPFAM" id="SSF54416">
    <property type="entry name" value="Amine oxidase N-terminal region"/>
    <property type="match status" value="2"/>
</dbReference>
<dbReference type="InterPro" id="IPR016182">
    <property type="entry name" value="Cu_amine_oxidase_N-reg"/>
</dbReference>
<dbReference type="RefSeq" id="XP_040712420.1">
    <property type="nucleotide sequence ID" value="XM_040857679.1"/>
</dbReference>
<dbReference type="Proteomes" id="UP000193689">
    <property type="component" value="Unassembled WGS sequence"/>
</dbReference>
<protein>
    <recommendedName>
        <fullName evidence="11">Amine oxidase</fullName>
        <ecNumber evidence="11">1.4.3.-</ecNumber>
    </recommendedName>
</protein>
<comment type="subunit">
    <text evidence="3">Homodimer.</text>
</comment>
<keyword evidence="6 11" id="KW-0560">Oxidoreductase</keyword>
<dbReference type="SUPFAM" id="SSF49998">
    <property type="entry name" value="Amine oxidase catalytic domain"/>
    <property type="match status" value="1"/>
</dbReference>